<dbReference type="eggNOG" id="ENOG502ZATH">
    <property type="taxonomic scope" value="Bacteria"/>
</dbReference>
<dbReference type="InterPro" id="IPR027417">
    <property type="entry name" value="P-loop_NTPase"/>
</dbReference>
<reference evidence="1" key="1">
    <citation type="submission" date="2012-04" db="EMBL/GenBank/DDBJ databases">
        <authorList>
            <person name="Borisov I.G."/>
            <person name="Ivanikova N.V."/>
            <person name="Pinevich A.V."/>
        </authorList>
    </citation>
    <scope>NUCLEOTIDE SEQUENCE</scope>
    <source>
        <strain evidence="1">CALU 1027</strain>
    </source>
</reference>
<protein>
    <recommendedName>
        <fullName evidence="3">Sulfotransferase family protein</fullName>
    </recommendedName>
</protein>
<proteinExistence type="predicted"/>
<dbReference type="SUPFAM" id="SSF52540">
    <property type="entry name" value="P-loop containing nucleoside triphosphate hydrolases"/>
    <property type="match status" value="1"/>
</dbReference>
<comment type="caution">
    <text evidence="1">The sequence shown here is derived from an EMBL/GenBank/DDBJ whole genome shotgun (WGS) entry which is preliminary data.</text>
</comment>
<sequence length="293" mass="34621">MRKLVLVADHGRQDLGRWLGQRQQWARIVNQREIRLVGMRRTGNHALSQWLQAQMEGTVLYCNNLEVLESPYRHKYEVLRDHFSQHRQVMERFHQESLGHFSPKDWLLYSYEDHDLGRVVHPYFEVKHDLYLGRSQTRHDVLVLRDPFNLFASRLKSQMQPVRNPRRTMVDLWLAYAREFVGETRYLRHNPRCISYNQWVQDRDYRQGIAQGLGLVFSDRGLQQVSGCGNGSSFDGQGFQGNAQAMAVFDRWHHCAEDPRFRACFQDPAVWAYSDRIFGEMPGTEVLRPTTWI</sequence>
<dbReference type="EMBL" id="AJTX02000010">
    <property type="protein sequence ID" value="KKI98258.1"/>
    <property type="molecule type" value="Genomic_DNA"/>
</dbReference>
<accession>A0A0M2PUD2</accession>
<evidence type="ECO:0000313" key="1">
    <source>
        <dbReference type="EMBL" id="KKI98258.1"/>
    </source>
</evidence>
<evidence type="ECO:0000313" key="2">
    <source>
        <dbReference type="Proteomes" id="UP000034681"/>
    </source>
</evidence>
<dbReference type="Proteomes" id="UP000034681">
    <property type="component" value="Unassembled WGS sequence"/>
</dbReference>
<dbReference type="AlphaFoldDB" id="A0A0M2PUD2"/>
<evidence type="ECO:0008006" key="3">
    <source>
        <dbReference type="Google" id="ProtNLM"/>
    </source>
</evidence>
<organism evidence="1 2">
    <name type="scientific">Prochlorothrix hollandica PCC 9006 = CALU 1027</name>
    <dbReference type="NCBI Taxonomy" id="317619"/>
    <lineage>
        <taxon>Bacteria</taxon>
        <taxon>Bacillati</taxon>
        <taxon>Cyanobacteriota</taxon>
        <taxon>Cyanophyceae</taxon>
        <taxon>Prochlorotrichales</taxon>
        <taxon>Prochlorotrichaceae</taxon>
        <taxon>Prochlorothrix</taxon>
    </lineage>
</organism>
<keyword evidence="2" id="KW-1185">Reference proteome</keyword>
<gene>
    <name evidence="1" type="ORF">PROH_20315</name>
</gene>
<name>A0A0M2PUD2_PROHO</name>